<feature type="signal peptide" evidence="1">
    <location>
        <begin position="1"/>
        <end position="27"/>
    </location>
</feature>
<dbReference type="SMART" id="SM00108">
    <property type="entry name" value="B_lectin"/>
    <property type="match status" value="1"/>
</dbReference>
<dbReference type="EMBL" id="JFHC01000040">
    <property type="protein sequence ID" value="KDR40437.1"/>
    <property type="molecule type" value="Genomic_DNA"/>
</dbReference>
<dbReference type="STRING" id="60547.GCA_000751215_03827"/>
<reference evidence="3 4" key="1">
    <citation type="submission" date="2014-03" db="EMBL/GenBank/DDBJ databases">
        <title>Draft Genome Sequences of Four Burkholderia Strains.</title>
        <authorList>
            <person name="Liu X.Y."/>
            <person name="Li C.X."/>
            <person name="Xu J.H."/>
        </authorList>
    </citation>
    <scope>NUCLEOTIDE SEQUENCE [LARGE SCALE GENOMIC DNA]</scope>
    <source>
        <strain evidence="3 4">DSM 50014</strain>
    </source>
</reference>
<organism evidence="3 4">
    <name type="scientific">Caballeronia glathei</name>
    <dbReference type="NCBI Taxonomy" id="60547"/>
    <lineage>
        <taxon>Bacteria</taxon>
        <taxon>Pseudomonadati</taxon>
        <taxon>Pseudomonadota</taxon>
        <taxon>Betaproteobacteria</taxon>
        <taxon>Burkholderiales</taxon>
        <taxon>Burkholderiaceae</taxon>
        <taxon>Caballeronia</taxon>
    </lineage>
</organism>
<gene>
    <name evidence="3" type="ORF">BG61_25500</name>
</gene>
<dbReference type="PANTHER" id="PTHR43784:SF2">
    <property type="entry name" value="GDSL-LIKE LIPASE_ACYLHYDROLASE, PUTATIVE (AFU_ORTHOLOGUE AFUA_2G00820)-RELATED"/>
    <property type="match status" value="1"/>
</dbReference>
<feature type="chain" id="PRO_5007372153" evidence="1">
    <location>
        <begin position="28"/>
        <end position="517"/>
    </location>
</feature>
<dbReference type="Gene3D" id="3.40.50.1110">
    <property type="entry name" value="SGNH hydrolase"/>
    <property type="match status" value="1"/>
</dbReference>
<comment type="caution">
    <text evidence="3">The sequence shown here is derived from an EMBL/GenBank/DDBJ whole genome shotgun (WGS) entry which is preliminary data.</text>
</comment>
<evidence type="ECO:0000259" key="2">
    <source>
        <dbReference type="PROSITE" id="PS50927"/>
    </source>
</evidence>
<name>A0A069PJ85_9BURK</name>
<sequence length="517" mass="54117">MKRWFYRLFKAALVVLMILPDTTHYFAQGIVSAAPWVGSWSVAPSVTDDPGFNNQTVRQIVRTSIGGTSARIRVSNLFGTAPIVIGNARIARRTRGQQTVTGSDRAITFGGQPNVTVPVGASVVSDAVAFQVPALADVAISLYLPQQTPPRSTGHVDGLQDVYIAPGDVSADPAFSGGTANSAGGQSYYFLTNLDVQNPAATGAVVAFGASITDGLASRANTNRRWPNRLAIRLQRAGMTVGVLNQGISGNDFFTDDAGQAGLRRFDRDVLQQAGVKWVVISDDAVNNLLRDPPATSTQLIGALRQLIDRAHRANVKVICSTLTPFNASPEIESTRQEVNAFVQDSSSGCDAVLDQASAVGDPADPANFLPGYNSGDNLHPNEAGLQAIANAMDLEALAALPPIQAPSACGQLAPGQGIARGQRLTSCDSRTSLNMQADGDLTISQAGTAIWSAGTGGSASAELRMQENGNLVAFDSNGVPVWESGTSGHPGAYAYMQDDGSLAIYASNGVIWASNM</sequence>
<dbReference type="SUPFAM" id="SSF52266">
    <property type="entry name" value="SGNH hydrolase"/>
    <property type="match status" value="1"/>
</dbReference>
<dbReference type="Gene3D" id="2.90.10.10">
    <property type="entry name" value="Bulb-type lectin domain"/>
    <property type="match status" value="2"/>
</dbReference>
<keyword evidence="1" id="KW-0732">Signal</keyword>
<dbReference type="InterPro" id="IPR036514">
    <property type="entry name" value="SGNH_hydro_sf"/>
</dbReference>
<evidence type="ECO:0000313" key="3">
    <source>
        <dbReference type="EMBL" id="KDR40437.1"/>
    </source>
</evidence>
<keyword evidence="4" id="KW-1185">Reference proteome</keyword>
<dbReference type="Pfam" id="PF13472">
    <property type="entry name" value="Lipase_GDSL_2"/>
    <property type="match status" value="1"/>
</dbReference>
<dbReference type="InterPro" id="IPR013830">
    <property type="entry name" value="SGNH_hydro"/>
</dbReference>
<dbReference type="PANTHER" id="PTHR43784">
    <property type="entry name" value="GDSL-LIKE LIPASE/ACYLHYDROLASE, PUTATIVE (AFU_ORTHOLOGUE AFUA_2G00820)-RELATED"/>
    <property type="match status" value="1"/>
</dbReference>
<dbReference type="InterPro" id="IPR001480">
    <property type="entry name" value="Bulb-type_lectin_dom"/>
</dbReference>
<dbReference type="RefSeq" id="WP_035934370.1">
    <property type="nucleotide sequence ID" value="NZ_CADFFX010000010.1"/>
</dbReference>
<dbReference type="InterPro" id="IPR036426">
    <property type="entry name" value="Bulb-type_lectin_dom_sf"/>
</dbReference>
<dbReference type="InterPro" id="IPR053140">
    <property type="entry name" value="GDSL_Rv0518-like"/>
</dbReference>
<dbReference type="AlphaFoldDB" id="A0A069PJ85"/>
<dbReference type="GO" id="GO:0016788">
    <property type="term" value="F:hydrolase activity, acting on ester bonds"/>
    <property type="evidence" value="ECO:0007669"/>
    <property type="project" value="UniProtKB-ARBA"/>
</dbReference>
<dbReference type="Proteomes" id="UP000027466">
    <property type="component" value="Unassembled WGS sequence"/>
</dbReference>
<accession>A0A069PJ85</accession>
<proteinExistence type="predicted"/>
<evidence type="ECO:0000313" key="4">
    <source>
        <dbReference type="Proteomes" id="UP000027466"/>
    </source>
</evidence>
<protein>
    <submittedName>
        <fullName evidence="3">GDSL family lipase</fullName>
    </submittedName>
</protein>
<dbReference type="SUPFAM" id="SSF51110">
    <property type="entry name" value="alpha-D-mannose-specific plant lectins"/>
    <property type="match status" value="1"/>
</dbReference>
<evidence type="ECO:0000256" key="1">
    <source>
        <dbReference type="SAM" id="SignalP"/>
    </source>
</evidence>
<dbReference type="PROSITE" id="PS50927">
    <property type="entry name" value="BULB_LECTIN"/>
    <property type="match status" value="1"/>
</dbReference>
<feature type="domain" description="Bulb-type lectin" evidence="2">
    <location>
        <begin position="410"/>
        <end position="517"/>
    </location>
</feature>